<name>A0A286E0W8_9ACTN</name>
<dbReference type="InterPro" id="IPR036249">
    <property type="entry name" value="Thioredoxin-like_sf"/>
</dbReference>
<dbReference type="Gene3D" id="3.40.30.120">
    <property type="match status" value="1"/>
</dbReference>
<dbReference type="PRINTS" id="PR00420">
    <property type="entry name" value="RNGMNOXGNASE"/>
</dbReference>
<dbReference type="InterPro" id="IPR002938">
    <property type="entry name" value="FAD-bd"/>
</dbReference>
<feature type="compositionally biased region" description="Basic and acidic residues" evidence="5">
    <location>
        <begin position="547"/>
        <end position="557"/>
    </location>
</feature>
<dbReference type="Proteomes" id="UP000219072">
    <property type="component" value="Unassembled WGS sequence"/>
</dbReference>
<dbReference type="AlphaFoldDB" id="A0A286E0W8"/>
<dbReference type="Gene3D" id="3.30.70.2450">
    <property type="match status" value="1"/>
</dbReference>
<keyword evidence="4" id="KW-0274">FAD</keyword>
<feature type="region of interest" description="Disordered" evidence="5">
    <location>
        <begin position="525"/>
        <end position="557"/>
    </location>
</feature>
<evidence type="ECO:0000259" key="6">
    <source>
        <dbReference type="Pfam" id="PF01494"/>
    </source>
</evidence>
<comment type="similarity">
    <text evidence="2">Belongs to the PheA/TfdB FAD monooxygenase family.</text>
</comment>
<dbReference type="InterPro" id="IPR050641">
    <property type="entry name" value="RIFMO-like"/>
</dbReference>
<dbReference type="GO" id="GO:0071949">
    <property type="term" value="F:FAD binding"/>
    <property type="evidence" value="ECO:0007669"/>
    <property type="project" value="InterPro"/>
</dbReference>
<keyword evidence="3" id="KW-0285">Flavoprotein</keyword>
<organism evidence="7 8">
    <name type="scientific">Streptomyces zhaozhouensis</name>
    <dbReference type="NCBI Taxonomy" id="1300267"/>
    <lineage>
        <taxon>Bacteria</taxon>
        <taxon>Bacillati</taxon>
        <taxon>Actinomycetota</taxon>
        <taxon>Actinomycetes</taxon>
        <taxon>Kitasatosporales</taxon>
        <taxon>Streptomycetaceae</taxon>
        <taxon>Streptomyces</taxon>
    </lineage>
</organism>
<dbReference type="GO" id="GO:0016709">
    <property type="term" value="F:oxidoreductase activity, acting on paired donors, with incorporation or reduction of molecular oxygen, NAD(P)H as one donor, and incorporation of one atom of oxygen"/>
    <property type="evidence" value="ECO:0007669"/>
    <property type="project" value="UniProtKB-ARBA"/>
</dbReference>
<evidence type="ECO:0000256" key="2">
    <source>
        <dbReference type="ARBA" id="ARBA00007801"/>
    </source>
</evidence>
<evidence type="ECO:0000313" key="7">
    <source>
        <dbReference type="EMBL" id="SOD64520.1"/>
    </source>
</evidence>
<dbReference type="RefSeq" id="WP_097232944.1">
    <property type="nucleotide sequence ID" value="NZ_OCNE01000017.1"/>
</dbReference>
<protein>
    <submittedName>
        <fullName evidence="7">2-polyprenyl-6-methoxyphenol hydroxylase</fullName>
    </submittedName>
</protein>
<reference evidence="7 8" key="1">
    <citation type="submission" date="2017-09" db="EMBL/GenBank/DDBJ databases">
        <authorList>
            <person name="Ehlers B."/>
            <person name="Leendertz F.H."/>
        </authorList>
    </citation>
    <scope>NUCLEOTIDE SEQUENCE [LARGE SCALE GENOMIC DNA]</scope>
    <source>
        <strain evidence="7 8">CGMCC 4.7095</strain>
    </source>
</reference>
<evidence type="ECO:0000256" key="5">
    <source>
        <dbReference type="SAM" id="MobiDB-lite"/>
    </source>
</evidence>
<feature type="domain" description="FAD-binding" evidence="6">
    <location>
        <begin position="7"/>
        <end position="349"/>
    </location>
</feature>
<keyword evidence="8" id="KW-1185">Reference proteome</keyword>
<accession>A0A286E0W8</accession>
<evidence type="ECO:0000256" key="4">
    <source>
        <dbReference type="ARBA" id="ARBA00022827"/>
    </source>
</evidence>
<dbReference type="Pfam" id="PF21274">
    <property type="entry name" value="Rng_hyd_C"/>
    <property type="match status" value="1"/>
</dbReference>
<dbReference type="Pfam" id="PF01494">
    <property type="entry name" value="FAD_binding_3"/>
    <property type="match status" value="1"/>
</dbReference>
<dbReference type="Gene3D" id="3.50.50.60">
    <property type="entry name" value="FAD/NAD(P)-binding domain"/>
    <property type="match status" value="1"/>
</dbReference>
<dbReference type="NCBIfam" id="NF004832">
    <property type="entry name" value="PRK06184.1"/>
    <property type="match status" value="1"/>
</dbReference>
<proteinExistence type="inferred from homology"/>
<dbReference type="InterPro" id="IPR036188">
    <property type="entry name" value="FAD/NAD-bd_sf"/>
</dbReference>
<comment type="cofactor">
    <cofactor evidence="1">
        <name>FAD</name>
        <dbReference type="ChEBI" id="CHEBI:57692"/>
    </cofactor>
</comment>
<evidence type="ECO:0000313" key="8">
    <source>
        <dbReference type="Proteomes" id="UP000219072"/>
    </source>
</evidence>
<gene>
    <name evidence="7" type="ORF">SAMN06297387_11786</name>
</gene>
<dbReference type="OrthoDB" id="8670884at2"/>
<dbReference type="EMBL" id="OCNE01000017">
    <property type="protein sequence ID" value="SOD64520.1"/>
    <property type="molecule type" value="Genomic_DNA"/>
</dbReference>
<dbReference type="PANTHER" id="PTHR43004:SF19">
    <property type="entry name" value="BINDING MONOOXYGENASE, PUTATIVE (JCVI)-RELATED"/>
    <property type="match status" value="1"/>
</dbReference>
<evidence type="ECO:0000256" key="1">
    <source>
        <dbReference type="ARBA" id="ARBA00001974"/>
    </source>
</evidence>
<evidence type="ECO:0000256" key="3">
    <source>
        <dbReference type="ARBA" id="ARBA00022630"/>
    </source>
</evidence>
<dbReference type="SUPFAM" id="SSF52833">
    <property type="entry name" value="Thioredoxin-like"/>
    <property type="match status" value="1"/>
</dbReference>
<sequence>MTDSTPTDVLIVGAGPVGLTLACDLARRGVDARVVERADAHPVGTRARGVRARTQEVLEDLGVLGDVTRHAETPLPTRFYDTEGRLVREATLYEAPPVPGAPYPGSLIVGQQFTEAALRARLASLGRHVELGAELTDVAQDHEGVTASIRAGGEPRAVRARYLVGCDGAGSTVRKLAGISFLGETWDRQRMLFGNLGVDGLDPAVAHMWATGTGGMVTLYPMPRSRTWFFTAPLPPKDGRDDAPVTLETVTAAFDRHVGLPGVSFRDAVYLSVYQVNIRMVDRFRRGRVFLAGDAAHVHTPAGGQGMNTGIQDAYNLGWKLAEALRGAPASLLDTYEEERKPVAERVLASTTARGKSWAGSDTARVSGRIVDAFRGRDPFADTSQLALTYRGGSLAVDSASQIGIRAGDRAPDARCTSPANGERVRLFDLFRGTHVTLLVFGRAPFPHLPAATRSAVRAHRVLAAGSSPDPSEPALVDSAGEAHDLYGIADSGLVLVRPDGHVGMTAEGPDAAAVAAYLRRITAADPSHPAPSRAERCATPVRPRTNPREGSDHFRL</sequence>
<dbReference type="SUPFAM" id="SSF51905">
    <property type="entry name" value="FAD/NAD(P)-binding domain"/>
    <property type="match status" value="1"/>
</dbReference>
<dbReference type="PANTHER" id="PTHR43004">
    <property type="entry name" value="TRK SYSTEM POTASSIUM UPTAKE PROTEIN"/>
    <property type="match status" value="1"/>
</dbReference>